<dbReference type="GO" id="GO:0004386">
    <property type="term" value="F:helicase activity"/>
    <property type="evidence" value="ECO:0007669"/>
    <property type="project" value="UniProtKB-KW"/>
</dbReference>
<dbReference type="EMBL" id="ACVP01000037">
    <property type="protein sequence ID" value="EET76422.1"/>
    <property type="molecule type" value="Genomic_DNA"/>
</dbReference>
<evidence type="ECO:0000256" key="1">
    <source>
        <dbReference type="ARBA" id="ARBA00022741"/>
    </source>
</evidence>
<reference evidence="6 7" key="1">
    <citation type="submission" date="2009-06" db="EMBL/GenBank/DDBJ databases">
        <authorList>
            <person name="Dodson R."/>
            <person name="Sebastian Y."/>
            <person name="Madupu R."/>
            <person name="Durkin A.S."/>
            <person name="Torralba M."/>
            <person name="Methe B."/>
            <person name="Sutton G.G."/>
            <person name="Strausberg R.L."/>
            <person name="Nelson K.E."/>
        </authorList>
    </citation>
    <scope>NUCLEOTIDE SEQUENCE [LARGE SCALE GENOMIC DNA]</scope>
    <source>
        <strain evidence="6 7">SK141</strain>
    </source>
</reference>
<proteinExistence type="predicted"/>
<dbReference type="Pfam" id="PF08706">
    <property type="entry name" value="D5_N"/>
    <property type="match status" value="1"/>
</dbReference>
<protein>
    <submittedName>
        <fullName evidence="6">Phage/plasmid primase, P4 family domain protein</fullName>
    </submittedName>
</protein>
<comment type="caution">
    <text evidence="6">The sequence shown here is derived from an EMBL/GenBank/DDBJ whole genome shotgun (WGS) entry which is preliminary data.</text>
</comment>
<dbReference type="Gene3D" id="3.40.50.300">
    <property type="entry name" value="P-loop containing nucleotide triphosphate hydrolases"/>
    <property type="match status" value="1"/>
</dbReference>
<dbReference type="InterPro" id="IPR004968">
    <property type="entry name" value="DNA_primase/NTPase_C"/>
</dbReference>
<keyword evidence="2" id="KW-0378">Hydrolase</keyword>
<dbReference type="InterPro" id="IPR027417">
    <property type="entry name" value="P-loop_NTPase"/>
</dbReference>
<dbReference type="InterPro" id="IPR014015">
    <property type="entry name" value="Helicase_SF3_DNA-vir"/>
</dbReference>
<dbReference type="NCBIfam" id="TIGR01613">
    <property type="entry name" value="primase_Cterm"/>
    <property type="match status" value="1"/>
</dbReference>
<dbReference type="InterPro" id="IPR014818">
    <property type="entry name" value="Phage/plasmid_primase_P4_C"/>
</dbReference>
<dbReference type="PROSITE" id="PS51206">
    <property type="entry name" value="SF3_HELICASE_1"/>
    <property type="match status" value="1"/>
</dbReference>
<accession>C6RCE6</accession>
<gene>
    <name evidence="6" type="ORF">CORTU0001_0198</name>
</gene>
<sequence>MAEEPEFYPPISNAMLVAKKLVGDVFSTEGNRNTAYWRGQWWLFNGTHWEQEENELEVKRPIWTRLGEVMLSKPKGAEPWSPTTASVSNLMEPLKIALMLKDKKDAPFWIEQGHIMNPHDLIVLQNGVLNFRTGKFMQGNHMELFNTWSLPFSYDATATCPTFEKFLDDTFAHDPAGRAAIQEFAGYAISGRTDLQKALVLVGPPGGGKGTLSRTIQQLVGVENVVSPSLTKLGSEFGLSDLIGKPLAVIEDARSDYSHTSGTTVERLLSIIGEDAVSINRKNQSYWNGTLPTRIMLVSNEVPRFPDASGAMIRRFVAVKLSKSVPEEERDEKLGAKLKAELPGIFNWALDGLKRLEQQHHFTEPETMADIQSMMSDLNSPVANFLDEEPTYRVTGNPSDYVELKAVHAAYKSWCEEVGRSNMNQQNLAQQLDSVSPDIEVKNTKPDAYTKKGRYVFGIKSIPLVLAKESHQQSA</sequence>
<evidence type="ECO:0000259" key="5">
    <source>
        <dbReference type="PROSITE" id="PS51206"/>
    </source>
</evidence>
<keyword evidence="3" id="KW-0347">Helicase</keyword>
<dbReference type="PANTHER" id="PTHR35372">
    <property type="entry name" value="ATP BINDING PROTEIN-RELATED"/>
    <property type="match status" value="1"/>
</dbReference>
<evidence type="ECO:0000313" key="6">
    <source>
        <dbReference type="EMBL" id="EET76422.1"/>
    </source>
</evidence>
<dbReference type="AlphaFoldDB" id="C6RCE6"/>
<dbReference type="Pfam" id="PF03288">
    <property type="entry name" value="Pox_D5"/>
    <property type="match status" value="1"/>
</dbReference>
<dbReference type="SMART" id="SM00885">
    <property type="entry name" value="D5_N"/>
    <property type="match status" value="1"/>
</dbReference>
<dbReference type="GO" id="GO:0005524">
    <property type="term" value="F:ATP binding"/>
    <property type="evidence" value="ECO:0007669"/>
    <property type="project" value="UniProtKB-KW"/>
</dbReference>
<keyword evidence="1" id="KW-0547">Nucleotide-binding</keyword>
<evidence type="ECO:0000256" key="4">
    <source>
        <dbReference type="ARBA" id="ARBA00022840"/>
    </source>
</evidence>
<dbReference type="Pfam" id="PF19263">
    <property type="entry name" value="DUF5906"/>
    <property type="match status" value="1"/>
</dbReference>
<feature type="domain" description="SF3 helicase" evidence="5">
    <location>
        <begin position="176"/>
        <end position="334"/>
    </location>
</feature>
<dbReference type="PANTHER" id="PTHR35372:SF2">
    <property type="entry name" value="SF3 HELICASE DOMAIN-CONTAINING PROTEIN"/>
    <property type="match status" value="1"/>
</dbReference>
<keyword evidence="4" id="KW-0067">ATP-binding</keyword>
<dbReference type="Proteomes" id="UP000004384">
    <property type="component" value="Unassembled WGS sequence"/>
</dbReference>
<dbReference type="GO" id="GO:0016787">
    <property type="term" value="F:hydrolase activity"/>
    <property type="evidence" value="ECO:0007669"/>
    <property type="project" value="UniProtKB-KW"/>
</dbReference>
<name>C6RCE6_9CORY</name>
<dbReference type="SUPFAM" id="SSF52540">
    <property type="entry name" value="P-loop containing nucleoside triphosphate hydrolases"/>
    <property type="match status" value="1"/>
</dbReference>
<dbReference type="InterPro" id="IPR006500">
    <property type="entry name" value="Helicase_put_C_phage/plasmid"/>
</dbReference>
<evidence type="ECO:0000256" key="3">
    <source>
        <dbReference type="ARBA" id="ARBA00022806"/>
    </source>
</evidence>
<dbReference type="RefSeq" id="WP_005329991.1">
    <property type="nucleotide sequence ID" value="NZ_ACVP01000037.1"/>
</dbReference>
<evidence type="ECO:0000256" key="2">
    <source>
        <dbReference type="ARBA" id="ARBA00022801"/>
    </source>
</evidence>
<organism evidence="6 7">
    <name type="scientific">Corynebacterium tuberculostearicum SK141</name>
    <dbReference type="NCBI Taxonomy" id="553206"/>
    <lineage>
        <taxon>Bacteria</taxon>
        <taxon>Bacillati</taxon>
        <taxon>Actinomycetota</taxon>
        <taxon>Actinomycetes</taxon>
        <taxon>Mycobacteriales</taxon>
        <taxon>Corynebacteriaceae</taxon>
        <taxon>Corynebacterium</taxon>
    </lineage>
</organism>
<dbReference type="InterPro" id="IPR051620">
    <property type="entry name" value="ORF904-like_C"/>
</dbReference>
<dbReference type="InterPro" id="IPR045455">
    <property type="entry name" value="NrS-1_pol-like_helicase"/>
</dbReference>
<evidence type="ECO:0000313" key="7">
    <source>
        <dbReference type="Proteomes" id="UP000004384"/>
    </source>
</evidence>